<dbReference type="GO" id="GO:0016301">
    <property type="term" value="F:kinase activity"/>
    <property type="evidence" value="ECO:0007669"/>
    <property type="project" value="UniProtKB-KW"/>
</dbReference>
<dbReference type="RefSeq" id="WP_345402142.1">
    <property type="nucleotide sequence ID" value="NZ_BAABHG010000013.1"/>
</dbReference>
<dbReference type="Pfam" id="PF00672">
    <property type="entry name" value="HAMP"/>
    <property type="match status" value="1"/>
</dbReference>
<dbReference type="PROSITE" id="PS50109">
    <property type="entry name" value="HIS_KIN"/>
    <property type="match status" value="1"/>
</dbReference>
<evidence type="ECO:0000256" key="8">
    <source>
        <dbReference type="ARBA" id="ARBA00022989"/>
    </source>
</evidence>
<keyword evidence="7 13" id="KW-0418">Kinase</keyword>
<dbReference type="InterPro" id="IPR005467">
    <property type="entry name" value="His_kinase_dom"/>
</dbReference>
<keyword evidence="10" id="KW-0472">Membrane</keyword>
<keyword evidence="4" id="KW-0597">Phosphoprotein</keyword>
<dbReference type="EC" id="2.7.13.3" evidence="3"/>
<dbReference type="SMART" id="SM00388">
    <property type="entry name" value="HisKA"/>
    <property type="match status" value="1"/>
</dbReference>
<dbReference type="PANTHER" id="PTHR45436:SF5">
    <property type="entry name" value="SENSOR HISTIDINE KINASE TRCS"/>
    <property type="match status" value="1"/>
</dbReference>
<accession>A0ABW5G6H6</accession>
<evidence type="ECO:0000256" key="5">
    <source>
        <dbReference type="ARBA" id="ARBA00022679"/>
    </source>
</evidence>
<dbReference type="SUPFAM" id="SSF55874">
    <property type="entry name" value="ATPase domain of HSP90 chaperone/DNA topoisomerase II/histidine kinase"/>
    <property type="match status" value="1"/>
</dbReference>
<dbReference type="EMBL" id="JBHUKU010000001">
    <property type="protein sequence ID" value="MFD2457101.1"/>
    <property type="molecule type" value="Genomic_DNA"/>
</dbReference>
<keyword evidence="8" id="KW-1133">Transmembrane helix</keyword>
<dbReference type="PANTHER" id="PTHR45436">
    <property type="entry name" value="SENSOR HISTIDINE KINASE YKOH"/>
    <property type="match status" value="1"/>
</dbReference>
<dbReference type="Gene3D" id="3.30.565.10">
    <property type="entry name" value="Histidine kinase-like ATPase, C-terminal domain"/>
    <property type="match status" value="1"/>
</dbReference>
<comment type="caution">
    <text evidence="13">The sequence shown here is derived from an EMBL/GenBank/DDBJ whole genome shotgun (WGS) entry which is preliminary data.</text>
</comment>
<evidence type="ECO:0000259" key="11">
    <source>
        <dbReference type="PROSITE" id="PS50109"/>
    </source>
</evidence>
<keyword evidence="9" id="KW-0902">Two-component regulatory system</keyword>
<evidence type="ECO:0000256" key="1">
    <source>
        <dbReference type="ARBA" id="ARBA00000085"/>
    </source>
</evidence>
<dbReference type="InterPro" id="IPR036097">
    <property type="entry name" value="HisK_dim/P_sf"/>
</dbReference>
<feature type="domain" description="Histidine kinase" evidence="11">
    <location>
        <begin position="260"/>
        <end position="478"/>
    </location>
</feature>
<proteinExistence type="predicted"/>
<evidence type="ECO:0000256" key="6">
    <source>
        <dbReference type="ARBA" id="ARBA00022692"/>
    </source>
</evidence>
<sequence>MKRPPLPTWLAGLRPRLAAAFALVTILGAAAASGATYVTSRTTILGGVQNPAMDTLVERVKANMVLLATPPTQSSLDTFASALDGAVVVYGQMRSSTGTSLSQIPPELRTAVAGADSVQFQRVVDDGIPRFAFGLPLLTRTADGRTTHSGVEVYATVSLYQQQAAIDELAKSAWQTTLLALPFAIALALLAARQVLRPVRALNTAASQLGHGQLDVRLKAKGSDELAQLVTTFNNTAAELERTVGTLREMEADARRFVADVSHELRTPLAAMNAVTDVLDEDAGQLPADTAVAARLVSAETKRLTRLVQDLVEISRFDAGRAELRLEEWDLATAVTDCLAARGWRVGEGLAVDLPEGRTAIFDRRRFDIVVANLVGNALRHGAPPVEVRVRTGEDTVDGAGREVVVLTVEDHGPGIPEETLPRVFDRFTKADTSRARSEGSGLGLAIARENARLHGGDLTASNTPDGARFTFSLPRYPAAGARP</sequence>
<dbReference type="Pfam" id="PF00512">
    <property type="entry name" value="HisKA"/>
    <property type="match status" value="1"/>
</dbReference>
<dbReference type="Proteomes" id="UP001597419">
    <property type="component" value="Unassembled WGS sequence"/>
</dbReference>
<dbReference type="InterPro" id="IPR004358">
    <property type="entry name" value="Sig_transdc_His_kin-like_C"/>
</dbReference>
<dbReference type="PROSITE" id="PS50885">
    <property type="entry name" value="HAMP"/>
    <property type="match status" value="1"/>
</dbReference>
<gene>
    <name evidence="13" type="ORF">ACFSYJ_00755</name>
</gene>
<dbReference type="Gene3D" id="6.10.340.10">
    <property type="match status" value="1"/>
</dbReference>
<dbReference type="SMART" id="SM00387">
    <property type="entry name" value="HATPase_c"/>
    <property type="match status" value="1"/>
</dbReference>
<name>A0ABW5G6H6_9PSEU</name>
<dbReference type="CDD" id="cd00082">
    <property type="entry name" value="HisKA"/>
    <property type="match status" value="1"/>
</dbReference>
<evidence type="ECO:0000256" key="4">
    <source>
        <dbReference type="ARBA" id="ARBA00022553"/>
    </source>
</evidence>
<comment type="subcellular location">
    <subcellularLocation>
        <location evidence="2">Cell membrane</location>
    </subcellularLocation>
</comment>
<evidence type="ECO:0000256" key="7">
    <source>
        <dbReference type="ARBA" id="ARBA00022777"/>
    </source>
</evidence>
<keyword evidence="14" id="KW-1185">Reference proteome</keyword>
<evidence type="ECO:0000256" key="2">
    <source>
        <dbReference type="ARBA" id="ARBA00004236"/>
    </source>
</evidence>
<dbReference type="InterPro" id="IPR036890">
    <property type="entry name" value="HATPase_C_sf"/>
</dbReference>
<comment type="catalytic activity">
    <reaction evidence="1">
        <text>ATP + protein L-histidine = ADP + protein N-phospho-L-histidine.</text>
        <dbReference type="EC" id="2.7.13.3"/>
    </reaction>
</comment>
<keyword evidence="6" id="KW-0812">Transmembrane</keyword>
<dbReference type="InterPro" id="IPR003661">
    <property type="entry name" value="HisK_dim/P_dom"/>
</dbReference>
<evidence type="ECO:0000256" key="10">
    <source>
        <dbReference type="ARBA" id="ARBA00023136"/>
    </source>
</evidence>
<dbReference type="SUPFAM" id="SSF158472">
    <property type="entry name" value="HAMP domain-like"/>
    <property type="match status" value="1"/>
</dbReference>
<keyword evidence="5" id="KW-0808">Transferase</keyword>
<evidence type="ECO:0000313" key="13">
    <source>
        <dbReference type="EMBL" id="MFD2457101.1"/>
    </source>
</evidence>
<protein>
    <recommendedName>
        <fullName evidence="3">histidine kinase</fullName>
        <ecNumber evidence="3">2.7.13.3</ecNumber>
    </recommendedName>
</protein>
<dbReference type="InterPro" id="IPR003660">
    <property type="entry name" value="HAMP_dom"/>
</dbReference>
<dbReference type="InterPro" id="IPR050428">
    <property type="entry name" value="TCS_sensor_his_kinase"/>
</dbReference>
<evidence type="ECO:0000313" key="14">
    <source>
        <dbReference type="Proteomes" id="UP001597419"/>
    </source>
</evidence>
<evidence type="ECO:0000259" key="12">
    <source>
        <dbReference type="PROSITE" id="PS50885"/>
    </source>
</evidence>
<evidence type="ECO:0000256" key="9">
    <source>
        <dbReference type="ARBA" id="ARBA00023012"/>
    </source>
</evidence>
<dbReference type="PRINTS" id="PR00344">
    <property type="entry name" value="BCTRLSENSOR"/>
</dbReference>
<dbReference type="SUPFAM" id="SSF47384">
    <property type="entry name" value="Homodimeric domain of signal transducing histidine kinase"/>
    <property type="match status" value="1"/>
</dbReference>
<dbReference type="CDD" id="cd00075">
    <property type="entry name" value="HATPase"/>
    <property type="match status" value="1"/>
</dbReference>
<reference evidence="14" key="1">
    <citation type="journal article" date="2019" name="Int. J. Syst. Evol. Microbiol.">
        <title>The Global Catalogue of Microorganisms (GCM) 10K type strain sequencing project: providing services to taxonomists for standard genome sequencing and annotation.</title>
        <authorList>
            <consortium name="The Broad Institute Genomics Platform"/>
            <consortium name="The Broad Institute Genome Sequencing Center for Infectious Disease"/>
            <person name="Wu L."/>
            <person name="Ma J."/>
        </authorList>
    </citation>
    <scope>NUCLEOTIDE SEQUENCE [LARGE SCALE GENOMIC DNA]</scope>
    <source>
        <strain evidence="14">CGMCC 4.7643</strain>
    </source>
</reference>
<dbReference type="SMART" id="SM00304">
    <property type="entry name" value="HAMP"/>
    <property type="match status" value="1"/>
</dbReference>
<dbReference type="InterPro" id="IPR003594">
    <property type="entry name" value="HATPase_dom"/>
</dbReference>
<feature type="domain" description="HAMP" evidence="12">
    <location>
        <begin position="193"/>
        <end position="245"/>
    </location>
</feature>
<dbReference type="Gene3D" id="1.10.287.130">
    <property type="match status" value="1"/>
</dbReference>
<organism evidence="13 14">
    <name type="scientific">Amycolatopsis samaneae</name>
    <dbReference type="NCBI Taxonomy" id="664691"/>
    <lineage>
        <taxon>Bacteria</taxon>
        <taxon>Bacillati</taxon>
        <taxon>Actinomycetota</taxon>
        <taxon>Actinomycetes</taxon>
        <taxon>Pseudonocardiales</taxon>
        <taxon>Pseudonocardiaceae</taxon>
        <taxon>Amycolatopsis</taxon>
    </lineage>
</organism>
<dbReference type="Pfam" id="PF02518">
    <property type="entry name" value="HATPase_c"/>
    <property type="match status" value="1"/>
</dbReference>
<dbReference type="CDD" id="cd06225">
    <property type="entry name" value="HAMP"/>
    <property type="match status" value="1"/>
</dbReference>
<evidence type="ECO:0000256" key="3">
    <source>
        <dbReference type="ARBA" id="ARBA00012438"/>
    </source>
</evidence>